<reference evidence="6 7" key="1">
    <citation type="submission" date="2015-01" db="EMBL/GenBank/DDBJ databases">
        <title>Evolution of Trichinella species and genotypes.</title>
        <authorList>
            <person name="Korhonen P.K."/>
            <person name="Edoardo P."/>
            <person name="Giuseppe L.R."/>
            <person name="Gasser R.B."/>
        </authorList>
    </citation>
    <scope>NUCLEOTIDE SEQUENCE [LARGE SCALE GENOMIC DNA]</scope>
    <source>
        <strain evidence="6">ISS1980</strain>
    </source>
</reference>
<dbReference type="PANTHER" id="PTHR10276">
    <property type="entry name" value="CORE-BINDING FACTOR, BETA SUBUNIT"/>
    <property type="match status" value="1"/>
</dbReference>
<dbReference type="Pfam" id="PF02312">
    <property type="entry name" value="CBF_beta"/>
    <property type="match status" value="2"/>
</dbReference>
<dbReference type="PANTHER" id="PTHR10276:SF3">
    <property type="entry name" value="CORE-BINDING FACTOR SUBUNIT BETA"/>
    <property type="match status" value="1"/>
</dbReference>
<feature type="region of interest" description="Disordered" evidence="4">
    <location>
        <begin position="188"/>
        <end position="225"/>
    </location>
</feature>
<keyword evidence="2" id="KW-0539">Nucleus</keyword>
<dbReference type="Gene3D" id="2.40.250.10">
    <property type="entry name" value="Core binding factor, beta subunit"/>
    <property type="match status" value="1"/>
</dbReference>
<feature type="compositionally biased region" description="Polar residues" evidence="4">
    <location>
        <begin position="188"/>
        <end position="201"/>
    </location>
</feature>
<dbReference type="GO" id="GO:0006357">
    <property type="term" value="P:regulation of transcription by RNA polymerase II"/>
    <property type="evidence" value="ECO:0007669"/>
    <property type="project" value="TreeGrafter"/>
</dbReference>
<dbReference type="InterPro" id="IPR036552">
    <property type="entry name" value="CBF_bsu_sf"/>
</dbReference>
<proteinExistence type="inferred from homology"/>
<evidence type="ECO:0000256" key="3">
    <source>
        <dbReference type="ARBA" id="ARBA00025734"/>
    </source>
</evidence>
<evidence type="ECO:0000313" key="6">
    <source>
        <dbReference type="EMBL" id="KRZ75936.1"/>
    </source>
</evidence>
<keyword evidence="5" id="KW-0472">Membrane</keyword>
<comment type="subcellular location">
    <subcellularLocation>
        <location evidence="1">Nucleus</location>
    </subcellularLocation>
</comment>
<dbReference type="Proteomes" id="UP000054843">
    <property type="component" value="Unassembled WGS sequence"/>
</dbReference>
<dbReference type="GO" id="GO:0016513">
    <property type="term" value="C:core-binding factor complex"/>
    <property type="evidence" value="ECO:0007669"/>
    <property type="project" value="TreeGrafter"/>
</dbReference>
<evidence type="ECO:0000256" key="1">
    <source>
        <dbReference type="ARBA" id="ARBA00004123"/>
    </source>
</evidence>
<dbReference type="EMBL" id="JYDO01000033">
    <property type="protein sequence ID" value="KRZ75936.1"/>
    <property type="molecule type" value="Genomic_DNA"/>
</dbReference>
<feature type="compositionally biased region" description="Polar residues" evidence="4">
    <location>
        <begin position="209"/>
        <end position="225"/>
    </location>
</feature>
<name>A0A0V1MWI8_9BILA</name>
<comment type="similarity">
    <text evidence="3">Belongs to the CBF-beta family.</text>
</comment>
<dbReference type="AlphaFoldDB" id="A0A0V1MWI8"/>
<evidence type="ECO:0000256" key="4">
    <source>
        <dbReference type="SAM" id="MobiDB-lite"/>
    </source>
</evidence>
<keyword evidence="5" id="KW-0812">Transmembrane</keyword>
<comment type="caution">
    <text evidence="6">The sequence shown here is derived from an EMBL/GenBank/DDBJ whole genome shotgun (WGS) entry which is preliminary data.</text>
</comment>
<dbReference type="InterPro" id="IPR003417">
    <property type="entry name" value="CBF_beta"/>
</dbReference>
<sequence>MSRVVPDQKGKFETDELFVSVSRPTEIVYTGLLCGTEEERRRQFLRDCLDRHLSLVMKLLFTCVVFFLLFFLIIIFCLYFKAFLHSGLNLELDMTGGGDSSQAADALDLDSDPVKVFISSCMILNGVCVRLRGWIDRITLKGTALLEFDPVHADIERQRIVSLGSATHPTSTRPLLMFTSTSAGIVQGPSNYPSTTGNSVRSPHAFLAPSTSHSIRPTSTGSRND</sequence>
<dbReference type="GO" id="GO:0003713">
    <property type="term" value="F:transcription coactivator activity"/>
    <property type="evidence" value="ECO:0007669"/>
    <property type="project" value="InterPro"/>
</dbReference>
<evidence type="ECO:0000256" key="5">
    <source>
        <dbReference type="SAM" id="Phobius"/>
    </source>
</evidence>
<dbReference type="SUPFAM" id="SSF50723">
    <property type="entry name" value="Core binding factor beta, CBF"/>
    <property type="match status" value="1"/>
</dbReference>
<keyword evidence="7" id="KW-1185">Reference proteome</keyword>
<gene>
    <name evidence="6" type="primary">Bro</name>
    <name evidence="6" type="ORF">T10_10213</name>
</gene>
<keyword evidence="5" id="KW-1133">Transmembrane helix</keyword>
<evidence type="ECO:0000256" key="2">
    <source>
        <dbReference type="ARBA" id="ARBA00023242"/>
    </source>
</evidence>
<protein>
    <submittedName>
        <fullName evidence="6">Protein brother</fullName>
    </submittedName>
</protein>
<feature type="transmembrane region" description="Helical" evidence="5">
    <location>
        <begin position="59"/>
        <end position="80"/>
    </location>
</feature>
<dbReference type="OrthoDB" id="10026505at2759"/>
<accession>A0A0V1MWI8</accession>
<dbReference type="GO" id="GO:0043565">
    <property type="term" value="F:sequence-specific DNA binding"/>
    <property type="evidence" value="ECO:0007669"/>
    <property type="project" value="TreeGrafter"/>
</dbReference>
<dbReference type="STRING" id="268474.A0A0V1MWI8"/>
<evidence type="ECO:0000313" key="7">
    <source>
        <dbReference type="Proteomes" id="UP000054843"/>
    </source>
</evidence>
<organism evidence="6 7">
    <name type="scientific">Trichinella papuae</name>
    <dbReference type="NCBI Taxonomy" id="268474"/>
    <lineage>
        <taxon>Eukaryota</taxon>
        <taxon>Metazoa</taxon>
        <taxon>Ecdysozoa</taxon>
        <taxon>Nematoda</taxon>
        <taxon>Enoplea</taxon>
        <taxon>Dorylaimia</taxon>
        <taxon>Trichinellida</taxon>
        <taxon>Trichinellidae</taxon>
        <taxon>Trichinella</taxon>
    </lineage>
</organism>